<evidence type="ECO:0000256" key="6">
    <source>
        <dbReference type="ARBA" id="ARBA00023242"/>
    </source>
</evidence>
<dbReference type="GO" id="GO:0003677">
    <property type="term" value="F:DNA binding"/>
    <property type="evidence" value="ECO:0007669"/>
    <property type="project" value="UniProtKB-KW"/>
</dbReference>
<dbReference type="GeneID" id="19168739"/>
<dbReference type="InterPro" id="IPR007219">
    <property type="entry name" value="XnlR_reg_dom"/>
</dbReference>
<dbReference type="PANTHER" id="PTHR31313:SF81">
    <property type="entry name" value="TY1 ENHANCER ACTIVATOR"/>
    <property type="match status" value="1"/>
</dbReference>
<dbReference type="InterPro" id="IPR051615">
    <property type="entry name" value="Transcr_Regulatory_Elem"/>
</dbReference>
<evidence type="ECO:0000256" key="5">
    <source>
        <dbReference type="ARBA" id="ARBA00023163"/>
    </source>
</evidence>
<keyword evidence="1" id="KW-0479">Metal-binding</keyword>
<keyword evidence="9" id="KW-1185">Reference proteome</keyword>
<dbReference type="GO" id="GO:0006351">
    <property type="term" value="P:DNA-templated transcription"/>
    <property type="evidence" value="ECO:0007669"/>
    <property type="project" value="InterPro"/>
</dbReference>
<proteinExistence type="predicted"/>
<sequence>MDLFWLHYNRSMNLVDKELFYKARNSGDTQFYSDLLHTSMLAMGFRFGDTSRDDIRGLQHGVKSSLIHRSLRLLVEYGCVKLDASPSSIHFLLILGDLEFGVGKTGSAWFYCGFASLLLRHGLHKEPSGTQLLHSDECQALLATIVACTAYDWLFSRWLDRPTNLRVSDLECLHATMKGHFSELASLPLPPTPSPPESTIEELGRKTLLDLLLFTNKVLELMECAPSTTLYLSAISMENELEKYWSDCLVPELRWTGNTASVASPTFYLMQ</sequence>
<evidence type="ECO:0000313" key="8">
    <source>
        <dbReference type="EMBL" id="EXJ83954.1"/>
    </source>
</evidence>
<evidence type="ECO:0000256" key="4">
    <source>
        <dbReference type="ARBA" id="ARBA00023125"/>
    </source>
</evidence>
<keyword evidence="5" id="KW-0804">Transcription</keyword>
<dbReference type="PANTHER" id="PTHR31313">
    <property type="entry name" value="TY1 ENHANCER ACTIVATOR"/>
    <property type="match status" value="1"/>
</dbReference>
<dbReference type="RefSeq" id="XP_007732939.1">
    <property type="nucleotide sequence ID" value="XM_007734749.1"/>
</dbReference>
<protein>
    <recommendedName>
        <fullName evidence="7">Xylanolytic transcriptional activator regulatory domain-containing protein</fullName>
    </recommendedName>
</protein>
<evidence type="ECO:0000256" key="3">
    <source>
        <dbReference type="ARBA" id="ARBA00023015"/>
    </source>
</evidence>
<dbReference type="OrthoDB" id="2154091at2759"/>
<dbReference type="eggNOG" id="ENOG502QU3W">
    <property type="taxonomic scope" value="Eukaryota"/>
</dbReference>
<keyword evidence="2" id="KW-0862">Zinc</keyword>
<reference evidence="8 9" key="1">
    <citation type="submission" date="2013-03" db="EMBL/GenBank/DDBJ databases">
        <title>The Genome Sequence of Capronia epimyces CBS 606.96.</title>
        <authorList>
            <consortium name="The Broad Institute Genomics Platform"/>
            <person name="Cuomo C."/>
            <person name="de Hoog S."/>
            <person name="Gorbushina A."/>
            <person name="Walker B."/>
            <person name="Young S.K."/>
            <person name="Zeng Q."/>
            <person name="Gargeya S."/>
            <person name="Fitzgerald M."/>
            <person name="Haas B."/>
            <person name="Abouelleil A."/>
            <person name="Allen A.W."/>
            <person name="Alvarado L."/>
            <person name="Arachchi H.M."/>
            <person name="Berlin A.M."/>
            <person name="Chapman S.B."/>
            <person name="Gainer-Dewar J."/>
            <person name="Goldberg J."/>
            <person name="Griggs A."/>
            <person name="Gujja S."/>
            <person name="Hansen M."/>
            <person name="Howarth C."/>
            <person name="Imamovic A."/>
            <person name="Ireland A."/>
            <person name="Larimer J."/>
            <person name="McCowan C."/>
            <person name="Murphy C."/>
            <person name="Pearson M."/>
            <person name="Poon T.W."/>
            <person name="Priest M."/>
            <person name="Roberts A."/>
            <person name="Saif S."/>
            <person name="Shea T."/>
            <person name="Sisk P."/>
            <person name="Sykes S."/>
            <person name="Wortman J."/>
            <person name="Nusbaum C."/>
            <person name="Birren B."/>
        </authorList>
    </citation>
    <scope>NUCLEOTIDE SEQUENCE [LARGE SCALE GENOMIC DNA]</scope>
    <source>
        <strain evidence="8 9">CBS 606.96</strain>
    </source>
</reference>
<dbReference type="Pfam" id="PF04082">
    <property type="entry name" value="Fungal_trans"/>
    <property type="match status" value="1"/>
</dbReference>
<evidence type="ECO:0000313" key="9">
    <source>
        <dbReference type="Proteomes" id="UP000019478"/>
    </source>
</evidence>
<evidence type="ECO:0000256" key="1">
    <source>
        <dbReference type="ARBA" id="ARBA00022723"/>
    </source>
</evidence>
<keyword evidence="4" id="KW-0238">DNA-binding</keyword>
<evidence type="ECO:0000259" key="7">
    <source>
        <dbReference type="Pfam" id="PF04082"/>
    </source>
</evidence>
<comment type="caution">
    <text evidence="8">The sequence shown here is derived from an EMBL/GenBank/DDBJ whole genome shotgun (WGS) entry which is preliminary data.</text>
</comment>
<keyword evidence="6" id="KW-0539">Nucleus</keyword>
<accession>W9YNW4</accession>
<organism evidence="8 9">
    <name type="scientific">Capronia epimyces CBS 606.96</name>
    <dbReference type="NCBI Taxonomy" id="1182542"/>
    <lineage>
        <taxon>Eukaryota</taxon>
        <taxon>Fungi</taxon>
        <taxon>Dikarya</taxon>
        <taxon>Ascomycota</taxon>
        <taxon>Pezizomycotina</taxon>
        <taxon>Eurotiomycetes</taxon>
        <taxon>Chaetothyriomycetidae</taxon>
        <taxon>Chaetothyriales</taxon>
        <taxon>Herpotrichiellaceae</taxon>
        <taxon>Capronia</taxon>
    </lineage>
</organism>
<feature type="domain" description="Xylanolytic transcriptional activator regulatory" evidence="7">
    <location>
        <begin position="1"/>
        <end position="131"/>
    </location>
</feature>
<dbReference type="Proteomes" id="UP000019478">
    <property type="component" value="Unassembled WGS sequence"/>
</dbReference>
<dbReference type="EMBL" id="AMGY01000004">
    <property type="protein sequence ID" value="EXJ83954.1"/>
    <property type="molecule type" value="Genomic_DNA"/>
</dbReference>
<dbReference type="STRING" id="1182542.W9YNW4"/>
<dbReference type="GO" id="GO:0008270">
    <property type="term" value="F:zinc ion binding"/>
    <property type="evidence" value="ECO:0007669"/>
    <property type="project" value="InterPro"/>
</dbReference>
<dbReference type="AlphaFoldDB" id="W9YNW4"/>
<name>W9YNW4_9EURO</name>
<dbReference type="HOGENOM" id="CLU_1026710_0_0_1"/>
<dbReference type="CDD" id="cd12148">
    <property type="entry name" value="fungal_TF_MHR"/>
    <property type="match status" value="1"/>
</dbReference>
<evidence type="ECO:0000256" key="2">
    <source>
        <dbReference type="ARBA" id="ARBA00022833"/>
    </source>
</evidence>
<gene>
    <name evidence="8" type="ORF">A1O3_04621</name>
</gene>
<keyword evidence="3" id="KW-0805">Transcription regulation</keyword>